<dbReference type="PROSITE" id="PS50865">
    <property type="entry name" value="ZF_MYND_2"/>
    <property type="match status" value="1"/>
</dbReference>
<evidence type="ECO:0000256" key="12">
    <source>
        <dbReference type="RuleBase" id="RU000304"/>
    </source>
</evidence>
<keyword evidence="3" id="KW-0808">Transferase</keyword>
<evidence type="ECO:0000256" key="3">
    <source>
        <dbReference type="ARBA" id="ARBA00022679"/>
    </source>
</evidence>
<dbReference type="PROSITE" id="PS00108">
    <property type="entry name" value="PROTEIN_KINASE_ST"/>
    <property type="match status" value="1"/>
</dbReference>
<dbReference type="SMART" id="SM00220">
    <property type="entry name" value="S_TKc"/>
    <property type="match status" value="1"/>
</dbReference>
<keyword evidence="7" id="KW-0418">Kinase</keyword>
<evidence type="ECO:0000313" key="15">
    <source>
        <dbReference type="EMBL" id="CAD8110914.1"/>
    </source>
</evidence>
<evidence type="ECO:0000256" key="8">
    <source>
        <dbReference type="ARBA" id="ARBA00022833"/>
    </source>
</evidence>
<dbReference type="GO" id="GO:0008270">
    <property type="term" value="F:zinc ion binding"/>
    <property type="evidence" value="ECO:0007669"/>
    <property type="project" value="UniProtKB-KW"/>
</dbReference>
<dbReference type="FunFam" id="3.30.200.20:FF:001784">
    <property type="entry name" value="AGC family protein kinase"/>
    <property type="match status" value="1"/>
</dbReference>
<dbReference type="InterPro" id="IPR017441">
    <property type="entry name" value="Protein_kinase_ATP_BS"/>
</dbReference>
<dbReference type="InterPro" id="IPR002893">
    <property type="entry name" value="Znf_MYND"/>
</dbReference>
<evidence type="ECO:0000256" key="4">
    <source>
        <dbReference type="ARBA" id="ARBA00022723"/>
    </source>
</evidence>
<protein>
    <recommendedName>
        <fullName evidence="1">non-specific serine/threonine protein kinase</fullName>
        <ecNumber evidence="1">2.7.11.1</ecNumber>
    </recommendedName>
</protein>
<dbReference type="InterPro" id="IPR050236">
    <property type="entry name" value="Ser_Thr_kinase_AGC"/>
</dbReference>
<dbReference type="EMBL" id="CAJJDM010000150">
    <property type="protein sequence ID" value="CAD8110914.1"/>
    <property type="molecule type" value="Genomic_DNA"/>
</dbReference>
<evidence type="ECO:0000256" key="7">
    <source>
        <dbReference type="ARBA" id="ARBA00022777"/>
    </source>
</evidence>
<dbReference type="GO" id="GO:0035556">
    <property type="term" value="P:intracellular signal transduction"/>
    <property type="evidence" value="ECO:0007669"/>
    <property type="project" value="TreeGrafter"/>
</dbReference>
<evidence type="ECO:0000259" key="14">
    <source>
        <dbReference type="PROSITE" id="PS50865"/>
    </source>
</evidence>
<evidence type="ECO:0000256" key="1">
    <source>
        <dbReference type="ARBA" id="ARBA00012513"/>
    </source>
</evidence>
<keyword evidence="8" id="KW-0862">Zinc</keyword>
<dbReference type="PROSITE" id="PS01360">
    <property type="entry name" value="ZF_MYND_1"/>
    <property type="match status" value="1"/>
</dbReference>
<keyword evidence="2 12" id="KW-0723">Serine/threonine-protein kinase</keyword>
<dbReference type="PANTHER" id="PTHR24356">
    <property type="entry name" value="SERINE/THREONINE-PROTEIN KINASE"/>
    <property type="match status" value="1"/>
</dbReference>
<feature type="binding site" evidence="11">
    <location>
        <position position="106"/>
    </location>
    <ligand>
        <name>ATP</name>
        <dbReference type="ChEBI" id="CHEBI:30616"/>
    </ligand>
</feature>
<dbReference type="PANTHER" id="PTHR24356:SF163">
    <property type="entry name" value="3-PHOSPHOINOSITIDE-DEPENDENT PROTEIN KINASE 1-RELATED"/>
    <property type="match status" value="1"/>
</dbReference>
<dbReference type="AlphaFoldDB" id="A0A8S1Q6W5"/>
<dbReference type="Proteomes" id="UP000688137">
    <property type="component" value="Unassembled WGS sequence"/>
</dbReference>
<reference evidence="15" key="1">
    <citation type="submission" date="2021-01" db="EMBL/GenBank/DDBJ databases">
        <authorList>
            <consortium name="Genoscope - CEA"/>
            <person name="William W."/>
        </authorList>
    </citation>
    <scope>NUCLEOTIDE SEQUENCE</scope>
</reference>
<evidence type="ECO:0000256" key="10">
    <source>
        <dbReference type="PROSITE-ProRule" id="PRU00134"/>
    </source>
</evidence>
<dbReference type="InterPro" id="IPR000719">
    <property type="entry name" value="Prot_kinase_dom"/>
</dbReference>
<evidence type="ECO:0000256" key="11">
    <source>
        <dbReference type="PROSITE-ProRule" id="PRU10141"/>
    </source>
</evidence>
<evidence type="ECO:0000256" key="5">
    <source>
        <dbReference type="ARBA" id="ARBA00022741"/>
    </source>
</evidence>
<keyword evidence="9 11" id="KW-0067">ATP-binding</keyword>
<evidence type="ECO:0000256" key="6">
    <source>
        <dbReference type="ARBA" id="ARBA00022771"/>
    </source>
</evidence>
<dbReference type="OMA" id="CLYYISE"/>
<dbReference type="EC" id="2.7.11.1" evidence="1"/>
<feature type="domain" description="MYND-type" evidence="14">
    <location>
        <begin position="12"/>
        <end position="50"/>
    </location>
</feature>
<dbReference type="Pfam" id="PF01753">
    <property type="entry name" value="zf-MYND"/>
    <property type="match status" value="1"/>
</dbReference>
<dbReference type="GO" id="GO:0004674">
    <property type="term" value="F:protein serine/threonine kinase activity"/>
    <property type="evidence" value="ECO:0007669"/>
    <property type="project" value="UniProtKB-KW"/>
</dbReference>
<evidence type="ECO:0000313" key="16">
    <source>
        <dbReference type="Proteomes" id="UP000688137"/>
    </source>
</evidence>
<dbReference type="GO" id="GO:0005524">
    <property type="term" value="F:ATP binding"/>
    <property type="evidence" value="ECO:0007669"/>
    <property type="project" value="UniProtKB-UniRule"/>
</dbReference>
<dbReference type="Pfam" id="PF00069">
    <property type="entry name" value="Pkinase"/>
    <property type="match status" value="1"/>
</dbReference>
<comment type="similarity">
    <text evidence="12">Belongs to the protein kinase superfamily.</text>
</comment>
<name>A0A8S1Q6W5_PARPR</name>
<gene>
    <name evidence="15" type="ORF">PPRIM_AZ9-3.1.T1460003</name>
</gene>
<dbReference type="InterPro" id="IPR008271">
    <property type="entry name" value="Ser/Thr_kinase_AS"/>
</dbReference>
<comment type="caution">
    <text evidence="15">The sequence shown here is derived from an EMBL/GenBank/DDBJ whole genome shotgun (WGS) entry which is preliminary data.</text>
</comment>
<evidence type="ECO:0000256" key="9">
    <source>
        <dbReference type="ARBA" id="ARBA00022840"/>
    </source>
</evidence>
<accession>A0A8S1Q6W5</accession>
<keyword evidence="4" id="KW-0479">Metal-binding</keyword>
<feature type="domain" description="Protein kinase" evidence="13">
    <location>
        <begin position="77"/>
        <end position="343"/>
    </location>
</feature>
<dbReference type="PROSITE" id="PS50011">
    <property type="entry name" value="PROTEIN_KINASE_DOM"/>
    <property type="match status" value="1"/>
</dbReference>
<keyword evidence="16" id="KW-1185">Reference proteome</keyword>
<evidence type="ECO:0000259" key="13">
    <source>
        <dbReference type="PROSITE" id="PS50011"/>
    </source>
</evidence>
<keyword evidence="6 10" id="KW-0863">Zinc-finger</keyword>
<evidence type="ECO:0000256" key="2">
    <source>
        <dbReference type="ARBA" id="ARBA00022527"/>
    </source>
</evidence>
<sequence>MRSDIEQDQKSCQVCKKQDVELSRCSSCKSIYYCSIECQKKDWKEHKFICSEIQLKQQREKQRAERKAQGKKAIEDFADFEVLGHGNFSDIYKVREIETNQIYALKQINKRKLTQVNKEKDVYMEKHCLGKLTENPYVIRLYSTFQDDENLYMLLQYVDGGELWQQIHNFGAKAFPLCLYYISEIIKAINSIHKFGIVHRDIKSENILLTQDKKIKFIDFGTARDMNDPTIEGSGNGRKGKQAFKHFVGTPQFMAPECIRNKDSNEKSDIYSLGVLFYHIVFGKYPFDGKSDYLVFQQALETELQFPEGWIDNEQFRNLIRKMLQKNSSDRPTLVEIMQDQLWGENFDWNLEQNYQTIVNEFNDIDQFTFDLGLELNNAEKLEDKICVKYEINKVLGKYEKLIKDDNYQKRFNYMKQIVEQNLQNRKDDDDEPQQFK</sequence>
<proteinExistence type="inferred from homology"/>
<keyword evidence="5 11" id="KW-0547">Nucleotide-binding</keyword>
<organism evidence="15 16">
    <name type="scientific">Paramecium primaurelia</name>
    <dbReference type="NCBI Taxonomy" id="5886"/>
    <lineage>
        <taxon>Eukaryota</taxon>
        <taxon>Sar</taxon>
        <taxon>Alveolata</taxon>
        <taxon>Ciliophora</taxon>
        <taxon>Intramacronucleata</taxon>
        <taxon>Oligohymenophorea</taxon>
        <taxon>Peniculida</taxon>
        <taxon>Parameciidae</taxon>
        <taxon>Paramecium</taxon>
    </lineage>
</organism>
<dbReference type="PROSITE" id="PS00107">
    <property type="entry name" value="PROTEIN_KINASE_ATP"/>
    <property type="match status" value="1"/>
</dbReference>